<dbReference type="InterPro" id="IPR029062">
    <property type="entry name" value="Class_I_gatase-like"/>
</dbReference>
<dbReference type="PANTHER" id="PTHR43130:SF15">
    <property type="entry name" value="THIJ_PFPI FAMILY PROTEIN (AFU_ORTHOLOGUE AFUA_5G14240)"/>
    <property type="match status" value="1"/>
</dbReference>
<feature type="domain" description="DJ-1/PfpI" evidence="2">
    <location>
        <begin position="38"/>
        <end position="157"/>
    </location>
</feature>
<dbReference type="InterPro" id="IPR002818">
    <property type="entry name" value="DJ-1/PfpI"/>
</dbReference>
<reference evidence="3 4" key="1">
    <citation type="submission" date="2017-10" db="EMBL/GenBank/DDBJ databases">
        <title>Comparative genomics in systemic dimorphic fungi from Ajellomycetaceae.</title>
        <authorList>
            <person name="Munoz J.F."/>
            <person name="Mcewen J.G."/>
            <person name="Clay O.K."/>
            <person name="Cuomo C.A."/>
        </authorList>
    </citation>
    <scope>NUCLEOTIDE SEQUENCE [LARGE SCALE GENOMIC DNA]</scope>
    <source>
        <strain evidence="3 4">UAMH5409</strain>
    </source>
</reference>
<dbReference type="Gene3D" id="3.40.50.880">
    <property type="match status" value="1"/>
</dbReference>
<evidence type="ECO:0000313" key="3">
    <source>
        <dbReference type="EMBL" id="PGH13302.1"/>
    </source>
</evidence>
<name>A0A2B7XXF1_9EURO</name>
<accession>A0A2B7XXF1</accession>
<feature type="region of interest" description="Disordered" evidence="1">
    <location>
        <begin position="1"/>
        <end position="23"/>
    </location>
</feature>
<dbReference type="Proteomes" id="UP000223968">
    <property type="component" value="Unassembled WGS sequence"/>
</dbReference>
<dbReference type="SUPFAM" id="SSF52317">
    <property type="entry name" value="Class I glutamine amidotransferase-like"/>
    <property type="match status" value="1"/>
</dbReference>
<sequence>MTLSIISEQTGPVSSRIPPHEMGPDEPIMDLSHVAGPSITATHTYRGAPALDILLVPGGLGSLALDQGGNTWIQEFVKSRMDQVDYMVGICAGVGFLAKAGVLEGKRATTSKAFWERATSFGENVNWVPSARWVEDGKIWTSSGVAAGMDMMYALLKHLYGTEKLDPMINNIEYAPHTDPNWDAFSVIHHVPGADPSIPLKDCVGPPGYV</sequence>
<comment type="caution">
    <text evidence="3">The sequence shown here is derived from an EMBL/GenBank/DDBJ whole genome shotgun (WGS) entry which is preliminary data.</text>
</comment>
<evidence type="ECO:0000259" key="2">
    <source>
        <dbReference type="Pfam" id="PF01965"/>
    </source>
</evidence>
<evidence type="ECO:0000256" key="1">
    <source>
        <dbReference type="SAM" id="MobiDB-lite"/>
    </source>
</evidence>
<evidence type="ECO:0000313" key="4">
    <source>
        <dbReference type="Proteomes" id="UP000223968"/>
    </source>
</evidence>
<protein>
    <recommendedName>
        <fullName evidence="2">DJ-1/PfpI domain-containing protein</fullName>
    </recommendedName>
</protein>
<dbReference type="EMBL" id="PDNB01000047">
    <property type="protein sequence ID" value="PGH13302.1"/>
    <property type="molecule type" value="Genomic_DNA"/>
</dbReference>
<dbReference type="Pfam" id="PF01965">
    <property type="entry name" value="DJ-1_PfpI"/>
    <property type="match status" value="1"/>
</dbReference>
<dbReference type="PANTHER" id="PTHR43130">
    <property type="entry name" value="ARAC-FAMILY TRANSCRIPTIONAL REGULATOR"/>
    <property type="match status" value="1"/>
</dbReference>
<gene>
    <name evidence="3" type="ORF">AJ79_03716</name>
</gene>
<feature type="compositionally biased region" description="Polar residues" evidence="1">
    <location>
        <begin position="1"/>
        <end position="13"/>
    </location>
</feature>
<dbReference type="InterPro" id="IPR052158">
    <property type="entry name" value="INH-QAR"/>
</dbReference>
<dbReference type="STRING" id="1447875.A0A2B7XXF1"/>
<proteinExistence type="predicted"/>
<dbReference type="OrthoDB" id="543156at2759"/>
<organism evidence="3 4">
    <name type="scientific">Helicocarpus griseus UAMH5409</name>
    <dbReference type="NCBI Taxonomy" id="1447875"/>
    <lineage>
        <taxon>Eukaryota</taxon>
        <taxon>Fungi</taxon>
        <taxon>Dikarya</taxon>
        <taxon>Ascomycota</taxon>
        <taxon>Pezizomycotina</taxon>
        <taxon>Eurotiomycetes</taxon>
        <taxon>Eurotiomycetidae</taxon>
        <taxon>Onygenales</taxon>
        <taxon>Ajellomycetaceae</taxon>
        <taxon>Helicocarpus</taxon>
    </lineage>
</organism>
<dbReference type="AlphaFoldDB" id="A0A2B7XXF1"/>
<keyword evidence="4" id="KW-1185">Reference proteome</keyword>